<dbReference type="EMBL" id="JBHUGA010000058">
    <property type="protein sequence ID" value="MFD1847498.1"/>
    <property type="molecule type" value="Genomic_DNA"/>
</dbReference>
<gene>
    <name evidence="1" type="ORF">ACFSFX_12955</name>
</gene>
<evidence type="ECO:0000313" key="1">
    <source>
        <dbReference type="EMBL" id="MFD1847498.1"/>
    </source>
</evidence>
<dbReference type="Proteomes" id="UP001597307">
    <property type="component" value="Unassembled WGS sequence"/>
</dbReference>
<proteinExistence type="predicted"/>
<protein>
    <submittedName>
        <fullName evidence="1">Uncharacterized protein</fullName>
    </submittedName>
</protein>
<name>A0ABW4Q9W0_9MICC</name>
<reference evidence="2" key="1">
    <citation type="journal article" date="2019" name="Int. J. Syst. Evol. Microbiol.">
        <title>The Global Catalogue of Microorganisms (GCM) 10K type strain sequencing project: providing services to taxonomists for standard genome sequencing and annotation.</title>
        <authorList>
            <consortium name="The Broad Institute Genomics Platform"/>
            <consortium name="The Broad Institute Genome Sequencing Center for Infectious Disease"/>
            <person name="Wu L."/>
            <person name="Ma J."/>
        </authorList>
    </citation>
    <scope>NUCLEOTIDE SEQUENCE [LARGE SCALE GENOMIC DNA]</scope>
    <source>
        <strain evidence="2">JCM 11496</strain>
    </source>
</reference>
<evidence type="ECO:0000313" key="2">
    <source>
        <dbReference type="Proteomes" id="UP001597307"/>
    </source>
</evidence>
<organism evidence="1 2">
    <name type="scientific">Arthrobacter flavus</name>
    <dbReference type="NCBI Taxonomy" id="95172"/>
    <lineage>
        <taxon>Bacteria</taxon>
        <taxon>Bacillati</taxon>
        <taxon>Actinomycetota</taxon>
        <taxon>Actinomycetes</taxon>
        <taxon>Micrococcales</taxon>
        <taxon>Micrococcaceae</taxon>
        <taxon>Arthrobacter</taxon>
    </lineage>
</organism>
<keyword evidence="2" id="KW-1185">Reference proteome</keyword>
<accession>A0ABW4Q9W0</accession>
<comment type="caution">
    <text evidence="1">The sequence shown here is derived from an EMBL/GenBank/DDBJ whole genome shotgun (WGS) entry which is preliminary data.</text>
</comment>
<sequence length="85" mass="10123">MADQILFKHSIPRRDAEDNSARHIAYGLATQIALERLRELRRRRRRWLEHSRRGVTRRRRYSASSRALRPANNENVTQVIANGRF</sequence>
<dbReference type="RefSeq" id="WP_343882416.1">
    <property type="nucleotide sequence ID" value="NZ_BAAAIJ010000063.1"/>
</dbReference>